<keyword evidence="5" id="KW-0687">Ribonucleoprotein</keyword>
<gene>
    <name evidence="9" type="primary">106662965</name>
</gene>
<evidence type="ECO:0000313" key="10">
    <source>
        <dbReference type="Proteomes" id="UP000494040"/>
    </source>
</evidence>
<keyword evidence="3" id="KW-0689">Ribosomal protein</keyword>
<keyword evidence="10" id="KW-1185">Reference proteome</keyword>
<evidence type="ECO:0000256" key="7">
    <source>
        <dbReference type="ARBA" id="ARBA00071662"/>
    </source>
</evidence>
<dbReference type="GO" id="GO:0006435">
    <property type="term" value="P:threonyl-tRNA aminoacylation"/>
    <property type="evidence" value="ECO:0007669"/>
    <property type="project" value="TreeGrafter"/>
</dbReference>
<dbReference type="GO" id="GO:0000166">
    <property type="term" value="F:nucleotide binding"/>
    <property type="evidence" value="ECO:0007669"/>
    <property type="project" value="InterPro"/>
</dbReference>
<dbReference type="Proteomes" id="UP000494040">
    <property type="component" value="Unassembled WGS sequence"/>
</dbReference>
<name>A0A8I6RBJ8_CIMLE</name>
<dbReference type="InterPro" id="IPR012675">
    <property type="entry name" value="Beta-grasp_dom_sf"/>
</dbReference>
<evidence type="ECO:0000256" key="8">
    <source>
        <dbReference type="ARBA" id="ARBA00075914"/>
    </source>
</evidence>
<dbReference type="GO" id="GO:0004829">
    <property type="term" value="F:threonine-tRNA ligase activity"/>
    <property type="evidence" value="ECO:0007669"/>
    <property type="project" value="TreeGrafter"/>
</dbReference>
<evidence type="ECO:0000256" key="1">
    <source>
        <dbReference type="ARBA" id="ARBA00004173"/>
    </source>
</evidence>
<dbReference type="GO" id="GO:0005739">
    <property type="term" value="C:mitochondrion"/>
    <property type="evidence" value="ECO:0007669"/>
    <property type="project" value="UniProtKB-SubCell"/>
</dbReference>
<evidence type="ECO:0000256" key="4">
    <source>
        <dbReference type="ARBA" id="ARBA00023128"/>
    </source>
</evidence>
<dbReference type="PANTHER" id="PTHR11451">
    <property type="entry name" value="THREONINE-TRNA LIGASE"/>
    <property type="match status" value="1"/>
</dbReference>
<evidence type="ECO:0000313" key="9">
    <source>
        <dbReference type="EnsemblMetazoa" id="XP_014242909.1"/>
    </source>
</evidence>
<dbReference type="PANTHER" id="PTHR11451:SF44">
    <property type="entry name" value="THREONINE--TRNA LIGASE, CHLOROPLASTIC_MITOCHONDRIAL 2"/>
    <property type="match status" value="1"/>
</dbReference>
<reference evidence="9" key="1">
    <citation type="submission" date="2022-01" db="UniProtKB">
        <authorList>
            <consortium name="EnsemblMetazoa"/>
        </authorList>
    </citation>
    <scope>IDENTIFICATION</scope>
</reference>
<dbReference type="FunFam" id="3.30.980.10:FF:000006">
    <property type="entry name" value="39S ribosomal protein L39, mitochondrial"/>
    <property type="match status" value="1"/>
</dbReference>
<keyword evidence="2" id="KW-0648">Protein biosynthesis</keyword>
<dbReference type="InterPro" id="IPR018163">
    <property type="entry name" value="Thr/Ala-tRNA-synth_IIc_edit"/>
</dbReference>
<proteinExistence type="inferred from homology"/>
<dbReference type="AlphaFoldDB" id="A0A8I6RBJ8"/>
<evidence type="ECO:0000256" key="2">
    <source>
        <dbReference type="ARBA" id="ARBA00022917"/>
    </source>
</evidence>
<organism evidence="9 10">
    <name type="scientific">Cimex lectularius</name>
    <name type="common">Bed bug</name>
    <name type="synonym">Acanthia lectularia</name>
    <dbReference type="NCBI Taxonomy" id="79782"/>
    <lineage>
        <taxon>Eukaryota</taxon>
        <taxon>Metazoa</taxon>
        <taxon>Ecdysozoa</taxon>
        <taxon>Arthropoda</taxon>
        <taxon>Hexapoda</taxon>
        <taxon>Insecta</taxon>
        <taxon>Pterygota</taxon>
        <taxon>Neoptera</taxon>
        <taxon>Paraneoptera</taxon>
        <taxon>Hemiptera</taxon>
        <taxon>Heteroptera</taxon>
        <taxon>Panheteroptera</taxon>
        <taxon>Cimicomorpha</taxon>
        <taxon>Cimicidae</taxon>
        <taxon>Cimex</taxon>
    </lineage>
</organism>
<dbReference type="SUPFAM" id="SSF55186">
    <property type="entry name" value="ThrRS/AlaRS common domain"/>
    <property type="match status" value="1"/>
</dbReference>
<dbReference type="GO" id="GO:1990904">
    <property type="term" value="C:ribonucleoprotein complex"/>
    <property type="evidence" value="ECO:0007669"/>
    <property type="project" value="UniProtKB-KW"/>
</dbReference>
<dbReference type="OrthoDB" id="5870821at2759"/>
<keyword evidence="4" id="KW-0496">Mitochondrion</keyword>
<dbReference type="Gene3D" id="3.10.20.30">
    <property type="match status" value="1"/>
</dbReference>
<evidence type="ECO:0000256" key="3">
    <source>
        <dbReference type="ARBA" id="ARBA00022980"/>
    </source>
</evidence>
<protein>
    <recommendedName>
        <fullName evidence="7">Large ribosomal subunit protein mL39</fullName>
    </recommendedName>
    <alternativeName>
        <fullName evidence="8">39S ribosomal protein L39, mitochondrial</fullName>
    </alternativeName>
</protein>
<sequence>MKVLTFLGYGRSLTIFKRFVNTAPAYVKHQNDVFTAEANRQMHNVGRIEKVEISYDGLPEKATLYMNRNISTPHDVALHISQFVAGRSALAIVDNQTPWDMHRPFEESCHLNFLGFNDSDPYLVNKAFWKSCSFLLGAVINTAFSDHIKVTLHSFPSPQITSGSFLYDASLSLDDWNPTKNELRVLSAEMAKLVNQSLPFERLQVSEEMAKEIFSDNKFKLQQIPNIANKSDGHITLYRVGTHIDISKGPLVGNSSFIGRCTIAAVHKIESEDGVLFRFQGVALPKGLLLNQFAYKIIEERAAKLNKSTFTEPSLEEQLA</sequence>
<comment type="similarity">
    <text evidence="6">Belongs to the mitochondrion-specific ribosomal protein mL39 family.</text>
</comment>
<evidence type="ECO:0000256" key="6">
    <source>
        <dbReference type="ARBA" id="ARBA00061231"/>
    </source>
</evidence>
<dbReference type="GO" id="GO:0005840">
    <property type="term" value="C:ribosome"/>
    <property type="evidence" value="ECO:0007669"/>
    <property type="project" value="UniProtKB-KW"/>
</dbReference>
<accession>A0A8I6RBJ8</accession>
<dbReference type="Gene3D" id="3.30.980.10">
    <property type="entry name" value="Threonyl-trna Synthetase, Chain A, domain 2"/>
    <property type="match status" value="1"/>
</dbReference>
<evidence type="ECO:0000256" key="5">
    <source>
        <dbReference type="ARBA" id="ARBA00023274"/>
    </source>
</evidence>
<comment type="subcellular location">
    <subcellularLocation>
        <location evidence="1">Mitochondrion</location>
    </subcellularLocation>
</comment>
<dbReference type="CDD" id="cd01667">
    <property type="entry name" value="TGS_ThrRS"/>
    <property type="match status" value="1"/>
</dbReference>
<dbReference type="EnsemblMetazoa" id="XM_014387423.2">
    <property type="protein sequence ID" value="XP_014242909.1"/>
    <property type="gene ID" value="LOC106662965"/>
</dbReference>
<dbReference type="KEGG" id="clec:106662965"/>
<dbReference type="OMA" id="YNCAQHL"/>